<dbReference type="Gene3D" id="3.90.1150.10">
    <property type="entry name" value="Aspartate Aminotransferase, domain 1"/>
    <property type="match status" value="1"/>
</dbReference>
<proteinExistence type="predicted"/>
<accession>X0WD48</accession>
<dbReference type="InterPro" id="IPR015424">
    <property type="entry name" value="PyrdxlP-dep_Trfase"/>
</dbReference>
<gene>
    <name evidence="1" type="ORF">S01H1_71442</name>
</gene>
<evidence type="ECO:0000313" key="1">
    <source>
        <dbReference type="EMBL" id="GAG28545.1"/>
    </source>
</evidence>
<dbReference type="EMBL" id="BARS01047575">
    <property type="protein sequence ID" value="GAG28545.1"/>
    <property type="molecule type" value="Genomic_DNA"/>
</dbReference>
<feature type="non-terminal residue" evidence="1">
    <location>
        <position position="58"/>
    </location>
</feature>
<organism evidence="1">
    <name type="scientific">marine sediment metagenome</name>
    <dbReference type="NCBI Taxonomy" id="412755"/>
    <lineage>
        <taxon>unclassified sequences</taxon>
        <taxon>metagenomes</taxon>
        <taxon>ecological metagenomes</taxon>
    </lineage>
</organism>
<dbReference type="AlphaFoldDB" id="X0WD48"/>
<comment type="caution">
    <text evidence="1">The sequence shown here is derived from an EMBL/GenBank/DDBJ whole genome shotgun (WGS) entry which is preliminary data.</text>
</comment>
<dbReference type="SUPFAM" id="SSF53383">
    <property type="entry name" value="PLP-dependent transferases"/>
    <property type="match status" value="1"/>
</dbReference>
<sequence>MDQERFTAERARKVQASGIRRIFELATRMSADRIDFSIGQPDFDVPQPVKDAAIAAIR</sequence>
<reference evidence="1" key="1">
    <citation type="journal article" date="2014" name="Front. Microbiol.">
        <title>High frequency of phylogenetically diverse reductive dehalogenase-homologous genes in deep subseafloor sedimentary metagenomes.</title>
        <authorList>
            <person name="Kawai M."/>
            <person name="Futagami T."/>
            <person name="Toyoda A."/>
            <person name="Takaki Y."/>
            <person name="Nishi S."/>
            <person name="Hori S."/>
            <person name="Arai W."/>
            <person name="Tsubouchi T."/>
            <person name="Morono Y."/>
            <person name="Uchiyama I."/>
            <person name="Ito T."/>
            <person name="Fujiyama A."/>
            <person name="Inagaki F."/>
            <person name="Takami H."/>
        </authorList>
    </citation>
    <scope>NUCLEOTIDE SEQUENCE</scope>
    <source>
        <strain evidence="1">Expedition CK06-06</strain>
    </source>
</reference>
<protein>
    <recommendedName>
        <fullName evidence="2">Aminotransferase class I/classII domain-containing protein</fullName>
    </recommendedName>
</protein>
<evidence type="ECO:0008006" key="2">
    <source>
        <dbReference type="Google" id="ProtNLM"/>
    </source>
</evidence>
<dbReference type="InterPro" id="IPR015422">
    <property type="entry name" value="PyrdxlP-dep_Trfase_small"/>
</dbReference>
<name>X0WD48_9ZZZZ</name>